<sequence>MQAAVRTDYRSKKSWVHVIPCPDFYRGPYGEDDSEACEKYVQDSKSVIDKALLDQNKVACFISEPVMIVYGVIVPPEGWLPKIYSSHIHKVGGVVIADEIQTGLGRCGNAMWTFQALGAVPDIVTFGKGVGCGHPMAGLATSCQIANSMPDIYRKVRHHHCLLASNTTGYLKYKCSPVAGAVGKVVLDVLQSEGLQENARRIGTHLLERFRRLKTVHRRNNNGEHGSGVCRLAVEEMVVDAAAPLELVVGATGTPVSLCKEGILVLTICLLHRLKEQQVIVTNEGQYSNVLVFLPSLCLTLLDADSLIHKMDTVLLEVEVEDSYEVHSILNSQPSRCRMEETGDPSDQRHHPARFPLVKIRPGIEPGSPWWEVNSLIALPLGRGMGQYGKGEEGG</sequence>
<dbReference type="SUPFAM" id="SSF53383">
    <property type="entry name" value="PLP-dependent transferases"/>
    <property type="match status" value="1"/>
</dbReference>
<dbReference type="InterPro" id="IPR015422">
    <property type="entry name" value="PyrdxlP-dep_Trfase_small"/>
</dbReference>
<dbReference type="InterPro" id="IPR005814">
    <property type="entry name" value="Aminotrans_3"/>
</dbReference>
<dbReference type="Gene3D" id="3.90.1150.10">
    <property type="entry name" value="Aspartate Aminotransferase, domain 1"/>
    <property type="match status" value="1"/>
</dbReference>
<name>A0ABQ9G356_9NEOP</name>
<protein>
    <submittedName>
        <fullName evidence="4">Uncharacterized protein</fullName>
    </submittedName>
</protein>
<dbReference type="Pfam" id="PF00202">
    <property type="entry name" value="Aminotran_3"/>
    <property type="match status" value="1"/>
</dbReference>
<dbReference type="PANTHER" id="PTHR45688">
    <property type="match status" value="1"/>
</dbReference>
<dbReference type="EMBL" id="JARBHB010000016">
    <property type="protein sequence ID" value="KAJ8866628.1"/>
    <property type="molecule type" value="Genomic_DNA"/>
</dbReference>
<organism evidence="4 5">
    <name type="scientific">Dryococelus australis</name>
    <dbReference type="NCBI Taxonomy" id="614101"/>
    <lineage>
        <taxon>Eukaryota</taxon>
        <taxon>Metazoa</taxon>
        <taxon>Ecdysozoa</taxon>
        <taxon>Arthropoda</taxon>
        <taxon>Hexapoda</taxon>
        <taxon>Insecta</taxon>
        <taxon>Pterygota</taxon>
        <taxon>Neoptera</taxon>
        <taxon>Polyneoptera</taxon>
        <taxon>Phasmatodea</taxon>
        <taxon>Verophasmatodea</taxon>
        <taxon>Anareolatae</taxon>
        <taxon>Phasmatidae</taxon>
        <taxon>Eurycanthinae</taxon>
        <taxon>Dryococelus</taxon>
    </lineage>
</organism>
<keyword evidence="5" id="KW-1185">Reference proteome</keyword>
<dbReference type="PROSITE" id="PS00600">
    <property type="entry name" value="AA_TRANSFER_CLASS_3"/>
    <property type="match status" value="1"/>
</dbReference>
<proteinExistence type="inferred from homology"/>
<reference evidence="4 5" key="1">
    <citation type="submission" date="2023-02" db="EMBL/GenBank/DDBJ databases">
        <title>LHISI_Scaffold_Assembly.</title>
        <authorList>
            <person name="Stuart O.P."/>
            <person name="Cleave R."/>
            <person name="Magrath M.J.L."/>
            <person name="Mikheyev A.S."/>
        </authorList>
    </citation>
    <scope>NUCLEOTIDE SEQUENCE [LARGE SCALE GENOMIC DNA]</scope>
    <source>
        <strain evidence="4">Daus_M_001</strain>
        <tissue evidence="4">Leg muscle</tissue>
    </source>
</reference>
<comment type="caution">
    <text evidence="4">The sequence shown here is derived from an EMBL/GenBank/DDBJ whole genome shotgun (WGS) entry which is preliminary data.</text>
</comment>
<keyword evidence="2 3" id="KW-0663">Pyridoxal phosphate</keyword>
<evidence type="ECO:0000313" key="4">
    <source>
        <dbReference type="EMBL" id="KAJ8866628.1"/>
    </source>
</evidence>
<accession>A0ABQ9G356</accession>
<dbReference type="InterPro" id="IPR015421">
    <property type="entry name" value="PyrdxlP-dep_Trfase_major"/>
</dbReference>
<evidence type="ECO:0000256" key="3">
    <source>
        <dbReference type="RuleBase" id="RU003560"/>
    </source>
</evidence>
<evidence type="ECO:0000256" key="2">
    <source>
        <dbReference type="ARBA" id="ARBA00022898"/>
    </source>
</evidence>
<dbReference type="InterPro" id="IPR015424">
    <property type="entry name" value="PyrdxlP-dep_Trfase"/>
</dbReference>
<dbReference type="Proteomes" id="UP001159363">
    <property type="component" value="Chromosome 15"/>
</dbReference>
<evidence type="ECO:0000313" key="5">
    <source>
        <dbReference type="Proteomes" id="UP001159363"/>
    </source>
</evidence>
<comment type="similarity">
    <text evidence="1 3">Belongs to the class-III pyridoxal-phosphate-dependent aminotransferase family.</text>
</comment>
<gene>
    <name evidence="4" type="ORF">PR048_032488</name>
</gene>
<dbReference type="Gene3D" id="3.40.640.10">
    <property type="entry name" value="Type I PLP-dependent aspartate aminotransferase-like (Major domain)"/>
    <property type="match status" value="1"/>
</dbReference>
<dbReference type="InterPro" id="IPR049704">
    <property type="entry name" value="Aminotrans_3_PPA_site"/>
</dbReference>
<dbReference type="PANTHER" id="PTHR45688:SF13">
    <property type="entry name" value="ALANINE--GLYOXYLATE AMINOTRANSFERASE 2-LIKE"/>
    <property type="match status" value="1"/>
</dbReference>
<evidence type="ECO:0000256" key="1">
    <source>
        <dbReference type="ARBA" id="ARBA00008954"/>
    </source>
</evidence>